<feature type="compositionally biased region" description="Basic residues" evidence="2">
    <location>
        <begin position="170"/>
        <end position="181"/>
    </location>
</feature>
<protein>
    <submittedName>
        <fullName evidence="3">Uncharacterized protein</fullName>
    </submittedName>
</protein>
<evidence type="ECO:0000313" key="4">
    <source>
        <dbReference type="Proteomes" id="UP001165085"/>
    </source>
</evidence>
<feature type="region of interest" description="Disordered" evidence="2">
    <location>
        <begin position="734"/>
        <end position="764"/>
    </location>
</feature>
<accession>A0A9W7B0K8</accession>
<proteinExistence type="inferred from homology"/>
<dbReference type="InterPro" id="IPR029417">
    <property type="entry name" value="FAM227"/>
</dbReference>
<dbReference type="AlphaFoldDB" id="A0A9W7B0K8"/>
<organism evidence="3 4">
    <name type="scientific">Triparma strigata</name>
    <dbReference type="NCBI Taxonomy" id="1606541"/>
    <lineage>
        <taxon>Eukaryota</taxon>
        <taxon>Sar</taxon>
        <taxon>Stramenopiles</taxon>
        <taxon>Ochrophyta</taxon>
        <taxon>Bolidophyceae</taxon>
        <taxon>Parmales</taxon>
        <taxon>Triparmaceae</taxon>
        <taxon>Triparma</taxon>
    </lineage>
</organism>
<comment type="similarity">
    <text evidence="1">Belongs to the FAM227 family.</text>
</comment>
<dbReference type="EMBL" id="BRXY01000258">
    <property type="protein sequence ID" value="GMH81551.1"/>
    <property type="molecule type" value="Genomic_DNA"/>
</dbReference>
<dbReference type="Pfam" id="PF14922">
    <property type="entry name" value="FWWh"/>
    <property type="match status" value="1"/>
</dbReference>
<name>A0A9W7B0K8_9STRA</name>
<reference evidence="4" key="1">
    <citation type="journal article" date="2023" name="Commun. Biol.">
        <title>Genome analysis of Parmales, the sister group of diatoms, reveals the evolutionary specialization of diatoms from phago-mixotrophs to photoautotrophs.</title>
        <authorList>
            <person name="Ban H."/>
            <person name="Sato S."/>
            <person name="Yoshikawa S."/>
            <person name="Yamada K."/>
            <person name="Nakamura Y."/>
            <person name="Ichinomiya M."/>
            <person name="Sato N."/>
            <person name="Blanc-Mathieu R."/>
            <person name="Endo H."/>
            <person name="Kuwata A."/>
            <person name="Ogata H."/>
        </authorList>
    </citation>
    <scope>NUCLEOTIDE SEQUENCE [LARGE SCALE GENOMIC DNA]</scope>
    <source>
        <strain evidence="4">NIES 3701</strain>
    </source>
</reference>
<dbReference type="Proteomes" id="UP001165085">
    <property type="component" value="Unassembled WGS sequence"/>
</dbReference>
<feature type="compositionally biased region" description="Basic and acidic residues" evidence="2">
    <location>
        <begin position="515"/>
        <end position="530"/>
    </location>
</feature>
<sequence length="778" mass="86501">MSAPFSAFNDTDSESENDDWIYEQQTVPSVAGASTLQKISQKEKSIYEMIDVLNARLASLNFTVGEQQELCAEDINPNSELFSKNLKEASDVLEDDVAGASAKRRQSAIFKEAVAGTGSMEDEAKRLRERFGIPDPATLTWRNPNLPQTDAGRKLESMFAADLLSDNRLKGKGGSRNLHSKKNLESRKEARKEMERRLWAYSENHSGRSATNLLYKLPPDIQDDLIGQAQAVEGGGNTNTFSAPNTTTNNNTSAIMSMTQTQASNVRFDQQANKGADPFLEGAGADWDWPIKLGGSDMNPKLLLSLACEKMVLQAGGEQTLKKLCTNKLSCNLFVYFFWFVHCRFFQINSDVEQLYLLSKVATVYTQLLSTKQLEANKDFFFVHYPFVLGQSIILGFKYLCPGNQSLFQYDFKKILYLNCARLLSGVDVCPGSVSQFRYAMYPDDRVETEGEGNGNTLPTIQLSGANKADEDANNMMAMGGMGGVLTGDDNLGATAQHNMSSFLFGGGNAPDNIDGDKGGGGEKKDQEKDSVDMLLSQDFPKYQYRRGEMGAEDVILTQKLADENERTTSRLKNSVSMPDFDHAEFPPVQKFTGTRDTLRFRPEKPAFLGKKQLPRQQQKKFDASSISPLLQQYLDLHSNTGGRRPQQLQRTEPVKWCRTGGVDTHIKLPSRTHLHDKFMSDYKKAKRGKIMEVTKSRHTMIEDIRHLEEERTHVLRGGSTSIGKTAIDVMKSIQGRGGGGRNVGKEPQGGIPKPERKSEAVEASVFRRLPLRGTVSE</sequence>
<evidence type="ECO:0000256" key="1">
    <source>
        <dbReference type="ARBA" id="ARBA00008666"/>
    </source>
</evidence>
<evidence type="ECO:0000313" key="3">
    <source>
        <dbReference type="EMBL" id="GMH81551.1"/>
    </source>
</evidence>
<keyword evidence="4" id="KW-1185">Reference proteome</keyword>
<gene>
    <name evidence="3" type="ORF">TrST_g5592</name>
</gene>
<dbReference type="OrthoDB" id="192208at2759"/>
<comment type="caution">
    <text evidence="3">The sequence shown here is derived from an EMBL/GenBank/DDBJ whole genome shotgun (WGS) entry which is preliminary data.</text>
</comment>
<feature type="region of interest" description="Disordered" evidence="2">
    <location>
        <begin position="169"/>
        <end position="189"/>
    </location>
</feature>
<feature type="region of interest" description="Disordered" evidence="2">
    <location>
        <begin position="505"/>
        <end position="530"/>
    </location>
</feature>
<evidence type="ECO:0000256" key="2">
    <source>
        <dbReference type="SAM" id="MobiDB-lite"/>
    </source>
</evidence>